<dbReference type="Gene3D" id="1.10.10.10">
    <property type="entry name" value="Winged helix-like DNA-binding domain superfamily/Winged helix DNA-binding domain"/>
    <property type="match status" value="1"/>
</dbReference>
<dbReference type="Proteomes" id="UP000325763">
    <property type="component" value="Chromosome"/>
</dbReference>
<dbReference type="InterPro" id="IPR007627">
    <property type="entry name" value="RNA_pol_sigma70_r2"/>
</dbReference>
<protein>
    <submittedName>
        <fullName evidence="8">Sigma-70 family RNA polymerase sigma factor</fullName>
    </submittedName>
</protein>
<dbReference type="InterPro" id="IPR014284">
    <property type="entry name" value="RNA_pol_sigma-70_dom"/>
</dbReference>
<evidence type="ECO:0000256" key="5">
    <source>
        <dbReference type="ARBA" id="ARBA00023163"/>
    </source>
</evidence>
<dbReference type="SUPFAM" id="SSF88659">
    <property type="entry name" value="Sigma3 and sigma4 domains of RNA polymerase sigma factors"/>
    <property type="match status" value="1"/>
</dbReference>
<sequence>MVTDHTKALLAYAEKLLNDRHTAEDVVQETFIRAWPNAERLYSTQGSVRGWLLTVTRNLVVDRMRSAASRHETVGAEDLDAFQPDHADGILTTVEAVTLLRRLSHEHREVLLHTYLCGRTVKETARILGIPAGTVKSRQHYALSSLRSKAAAVPRNRALPA</sequence>
<dbReference type="SUPFAM" id="SSF88946">
    <property type="entry name" value="Sigma2 domain of RNA polymerase sigma factors"/>
    <property type="match status" value="1"/>
</dbReference>
<dbReference type="InterPro" id="IPR007630">
    <property type="entry name" value="RNA_pol_sigma70_r4"/>
</dbReference>
<name>A0A5P2WDE0_9ACTN</name>
<keyword evidence="5" id="KW-0804">Transcription</keyword>
<accession>A0A5P2WDE0</accession>
<keyword evidence="4" id="KW-0238">DNA-binding</keyword>
<evidence type="ECO:0000259" key="6">
    <source>
        <dbReference type="Pfam" id="PF04542"/>
    </source>
</evidence>
<dbReference type="AlphaFoldDB" id="A0A5P2WDE0"/>
<dbReference type="PANTHER" id="PTHR43133">
    <property type="entry name" value="RNA POLYMERASE ECF-TYPE SIGMA FACTO"/>
    <property type="match status" value="1"/>
</dbReference>
<evidence type="ECO:0000313" key="9">
    <source>
        <dbReference type="Proteomes" id="UP000325763"/>
    </source>
</evidence>
<gene>
    <name evidence="8" type="ORF">CP978_26900</name>
</gene>
<dbReference type="GO" id="GO:0016987">
    <property type="term" value="F:sigma factor activity"/>
    <property type="evidence" value="ECO:0007669"/>
    <property type="project" value="UniProtKB-KW"/>
</dbReference>
<evidence type="ECO:0000256" key="2">
    <source>
        <dbReference type="ARBA" id="ARBA00023015"/>
    </source>
</evidence>
<dbReference type="CDD" id="cd06171">
    <property type="entry name" value="Sigma70_r4"/>
    <property type="match status" value="1"/>
</dbReference>
<feature type="domain" description="RNA polymerase sigma-70 region 4" evidence="7">
    <location>
        <begin position="99"/>
        <end position="147"/>
    </location>
</feature>
<dbReference type="OrthoDB" id="9811152at2"/>
<dbReference type="Pfam" id="PF04542">
    <property type="entry name" value="Sigma70_r2"/>
    <property type="match status" value="1"/>
</dbReference>
<feature type="domain" description="RNA polymerase sigma-70 region 2" evidence="6">
    <location>
        <begin position="1"/>
        <end position="68"/>
    </location>
</feature>
<dbReference type="InterPro" id="IPR039425">
    <property type="entry name" value="RNA_pol_sigma-70-like"/>
</dbReference>
<organism evidence="8 9">
    <name type="scientific">Streptomyces nodosus</name>
    <dbReference type="NCBI Taxonomy" id="40318"/>
    <lineage>
        <taxon>Bacteria</taxon>
        <taxon>Bacillati</taxon>
        <taxon>Actinomycetota</taxon>
        <taxon>Actinomycetes</taxon>
        <taxon>Kitasatosporales</taxon>
        <taxon>Streptomycetaceae</taxon>
        <taxon>Streptomyces</taxon>
    </lineage>
</organism>
<dbReference type="InterPro" id="IPR013324">
    <property type="entry name" value="RNA_pol_sigma_r3/r4-like"/>
</dbReference>
<dbReference type="KEGG" id="snq:CP978_26900"/>
<comment type="similarity">
    <text evidence="1">Belongs to the sigma-70 factor family. ECF subfamily.</text>
</comment>
<dbReference type="InterPro" id="IPR013325">
    <property type="entry name" value="RNA_pol_sigma_r2"/>
</dbReference>
<keyword evidence="3" id="KW-0731">Sigma factor</keyword>
<reference evidence="8 9" key="1">
    <citation type="submission" date="2017-09" db="EMBL/GenBank/DDBJ databases">
        <title>Streptomyces genome completion.</title>
        <authorList>
            <person name="Lee N."/>
            <person name="Cho B.-K."/>
        </authorList>
    </citation>
    <scope>NUCLEOTIDE SEQUENCE [LARGE SCALE GENOMIC DNA]</scope>
    <source>
        <strain evidence="8 9">ATCC 14899</strain>
    </source>
</reference>
<evidence type="ECO:0000256" key="3">
    <source>
        <dbReference type="ARBA" id="ARBA00023082"/>
    </source>
</evidence>
<keyword evidence="2" id="KW-0805">Transcription regulation</keyword>
<dbReference type="PANTHER" id="PTHR43133:SF52">
    <property type="entry name" value="ECF RNA POLYMERASE SIGMA FACTOR SIGL"/>
    <property type="match status" value="1"/>
</dbReference>
<dbReference type="Pfam" id="PF04545">
    <property type="entry name" value="Sigma70_r4"/>
    <property type="match status" value="1"/>
</dbReference>
<dbReference type="GO" id="GO:0006352">
    <property type="term" value="P:DNA-templated transcription initiation"/>
    <property type="evidence" value="ECO:0007669"/>
    <property type="project" value="InterPro"/>
</dbReference>
<proteinExistence type="inferred from homology"/>
<evidence type="ECO:0000256" key="4">
    <source>
        <dbReference type="ARBA" id="ARBA00023125"/>
    </source>
</evidence>
<evidence type="ECO:0000259" key="7">
    <source>
        <dbReference type="Pfam" id="PF04545"/>
    </source>
</evidence>
<dbReference type="NCBIfam" id="TIGR02937">
    <property type="entry name" value="sigma70-ECF"/>
    <property type="match status" value="1"/>
</dbReference>
<dbReference type="EMBL" id="CP023747">
    <property type="protein sequence ID" value="QEV43518.1"/>
    <property type="molecule type" value="Genomic_DNA"/>
</dbReference>
<dbReference type="InterPro" id="IPR036388">
    <property type="entry name" value="WH-like_DNA-bd_sf"/>
</dbReference>
<evidence type="ECO:0000256" key="1">
    <source>
        <dbReference type="ARBA" id="ARBA00010641"/>
    </source>
</evidence>
<evidence type="ECO:0000313" key="8">
    <source>
        <dbReference type="EMBL" id="QEV43518.1"/>
    </source>
</evidence>
<dbReference type="GO" id="GO:0003677">
    <property type="term" value="F:DNA binding"/>
    <property type="evidence" value="ECO:0007669"/>
    <property type="project" value="UniProtKB-KW"/>
</dbReference>
<dbReference type="Gene3D" id="1.10.1740.10">
    <property type="match status" value="1"/>
</dbReference>